<feature type="compositionally biased region" description="Polar residues" evidence="2">
    <location>
        <begin position="115"/>
        <end position="124"/>
    </location>
</feature>
<dbReference type="InterPro" id="IPR000210">
    <property type="entry name" value="BTB/POZ_dom"/>
</dbReference>
<accession>A0A8H4CH90</accession>
<dbReference type="AlphaFoldDB" id="A0A8H4CH90"/>
<dbReference type="GeneID" id="69015628"/>
<organism evidence="4 5">
    <name type="scientific">Colletotrichum gloeosporioides</name>
    <name type="common">Anthracnose fungus</name>
    <name type="synonym">Glomerella cingulata</name>
    <dbReference type="NCBI Taxonomy" id="474922"/>
    <lineage>
        <taxon>Eukaryota</taxon>
        <taxon>Fungi</taxon>
        <taxon>Dikarya</taxon>
        <taxon>Ascomycota</taxon>
        <taxon>Pezizomycotina</taxon>
        <taxon>Sordariomycetes</taxon>
        <taxon>Hypocreomycetidae</taxon>
        <taxon>Glomerellales</taxon>
        <taxon>Glomerellaceae</taxon>
        <taxon>Colletotrichum</taxon>
        <taxon>Colletotrichum gloeosporioides species complex</taxon>
    </lineage>
</organism>
<feature type="domain" description="BTB" evidence="3">
    <location>
        <begin position="49"/>
        <end position="118"/>
    </location>
</feature>
<reference evidence="4" key="1">
    <citation type="journal article" date="2020" name="Phytopathology">
        <title>Genome sequence and comparative analysis of Colletotrichum gloeosporioides isolated from Liriodendron leaves.</title>
        <authorList>
            <person name="Fu F.F."/>
            <person name="Hao Z."/>
            <person name="Wang P."/>
            <person name="Lu Y."/>
            <person name="Xue L.J."/>
            <person name="Wei G."/>
            <person name="Tian Y."/>
            <person name="Baishi H."/>
            <person name="Xu H."/>
            <person name="Shi J."/>
            <person name="Cheng T."/>
            <person name="Wang G."/>
            <person name="Yi Y."/>
            <person name="Chen J."/>
        </authorList>
    </citation>
    <scope>NUCLEOTIDE SEQUENCE</scope>
    <source>
        <strain evidence="4">Lc1</strain>
    </source>
</reference>
<keyword evidence="5" id="KW-1185">Reference proteome</keyword>
<feature type="compositionally biased region" description="Basic and acidic residues" evidence="2">
    <location>
        <begin position="138"/>
        <end position="169"/>
    </location>
</feature>
<dbReference type="PANTHER" id="PTHR43591:SF24">
    <property type="entry name" value="2-METHOXY-6-POLYPRENYL-1,4-BENZOQUINOL METHYLASE, MITOCHONDRIAL"/>
    <property type="match status" value="1"/>
</dbReference>
<dbReference type="InterPro" id="IPR011333">
    <property type="entry name" value="SKP1/BTB/POZ_sf"/>
</dbReference>
<dbReference type="SUPFAM" id="SSF54695">
    <property type="entry name" value="POZ domain"/>
    <property type="match status" value="1"/>
</dbReference>
<dbReference type="SUPFAM" id="SSF53335">
    <property type="entry name" value="S-adenosyl-L-methionine-dependent methyltransferases"/>
    <property type="match status" value="1"/>
</dbReference>
<dbReference type="PROSITE" id="PS50097">
    <property type="entry name" value="BTB"/>
    <property type="match status" value="1"/>
</dbReference>
<evidence type="ECO:0000256" key="2">
    <source>
        <dbReference type="SAM" id="MobiDB-lite"/>
    </source>
</evidence>
<dbReference type="Proteomes" id="UP000613401">
    <property type="component" value="Unassembled WGS sequence"/>
</dbReference>
<evidence type="ECO:0000256" key="1">
    <source>
        <dbReference type="ARBA" id="ARBA00038158"/>
    </source>
</evidence>
<feature type="region of interest" description="Disordered" evidence="2">
    <location>
        <begin position="115"/>
        <end position="182"/>
    </location>
</feature>
<gene>
    <name evidence="4" type="ORF">GCG54_00008487</name>
</gene>
<protein>
    <submittedName>
        <fullName evidence="4">Secondary metabolism regulator LAE1</fullName>
    </submittedName>
</protein>
<dbReference type="InterPro" id="IPR029063">
    <property type="entry name" value="SAM-dependent_MTases_sf"/>
</dbReference>
<reference evidence="4" key="2">
    <citation type="submission" date="2020-03" db="EMBL/GenBank/DDBJ databases">
        <authorList>
            <person name="Fu F.-F."/>
            <person name="Chen J."/>
        </authorList>
    </citation>
    <scope>NUCLEOTIDE SEQUENCE</scope>
    <source>
        <strain evidence="4">Lc1</strain>
    </source>
</reference>
<sequence>MSLKRKEPMDEYFSLPKLLIFAPPLTVILPKLLHHQPLLITSHRILKSRIITFVIGPEKEQFIAHESSIAGLSEPLRVLVTGNMKEAIEAKVTWEDVEPAVFVSLMEFAYNGNFSTPKSEQQGNRGVEAPDLNEESCANEREDKRDKGDAKDKGDDRDERDDDERHRQGGDSGNLDTCQPTDEDTTLMSCLEEDDDSTWEACANGRFSHKHFRLKHFHQLKDSPSSLDVDIIPYDVKAYIMTAKLYVISDKYDIAALKSLCLYNFTYNLAHISGKEATMDILAATIRYVHAHTMPKDQLRKLLLRFLITDMEWALANDIVRKMLDDIPELASQLILLVPSYYWEELKDGSLLPITIVATEDSYLCETKSFSSGSKGSMAEPGTAGGPAPTSPPRSPEVPEVPEEPVNVPENLPEGAIEPQENLNDEAEGYESASDTVTNASTSLSSSVRDFNFENNRRYHKYKEGRYTFPNDDAEQEREDMKHAMVVSICGGKLHTAPLENPQKILDIGTGTGIWAIDMGDEYPEAEITGIDLSPIQPSYVPPNVHFIVDDVEAEWLYPDNSIDYIHLRHMSPAIRDWTKVLDQAYRVLKPGGWIELQEMWWFYHCDDGTMPEDYALTKMIKLIWDGLEKFGIDRNLPNSYSGRIEEAGFVNQVRDKVKVPFGGWPKRPDLRMIGSYCAAVVYDGLYTINHGPLTKGLGWTTEEVEVFLMEIRKDLLNTSIHSYVHYETVAGQKPRGENV</sequence>
<dbReference type="Gene3D" id="3.30.710.10">
    <property type="entry name" value="Potassium Channel Kv1.1, Chain A"/>
    <property type="match status" value="1"/>
</dbReference>
<evidence type="ECO:0000259" key="3">
    <source>
        <dbReference type="PROSITE" id="PS50097"/>
    </source>
</evidence>
<dbReference type="PANTHER" id="PTHR43591">
    <property type="entry name" value="METHYLTRANSFERASE"/>
    <property type="match status" value="1"/>
</dbReference>
<proteinExistence type="inferred from homology"/>
<dbReference type="Pfam" id="PF13489">
    <property type="entry name" value="Methyltransf_23"/>
    <property type="match status" value="1"/>
</dbReference>
<dbReference type="CDD" id="cd02440">
    <property type="entry name" value="AdoMet_MTases"/>
    <property type="match status" value="1"/>
</dbReference>
<dbReference type="GO" id="GO:0008168">
    <property type="term" value="F:methyltransferase activity"/>
    <property type="evidence" value="ECO:0007669"/>
    <property type="project" value="TreeGrafter"/>
</dbReference>
<dbReference type="Gene3D" id="3.40.50.150">
    <property type="entry name" value="Vaccinia Virus protein VP39"/>
    <property type="match status" value="1"/>
</dbReference>
<evidence type="ECO:0000313" key="5">
    <source>
        <dbReference type="Proteomes" id="UP000613401"/>
    </source>
</evidence>
<dbReference type="Pfam" id="PF00651">
    <property type="entry name" value="BTB"/>
    <property type="match status" value="1"/>
</dbReference>
<feature type="region of interest" description="Disordered" evidence="2">
    <location>
        <begin position="369"/>
        <end position="416"/>
    </location>
</feature>
<dbReference type="EMBL" id="WVTB01000052">
    <property type="protein sequence ID" value="KAF3803983.1"/>
    <property type="molecule type" value="Genomic_DNA"/>
</dbReference>
<comment type="caution">
    <text evidence="4">The sequence shown here is derived from an EMBL/GenBank/DDBJ whole genome shotgun (WGS) entry which is preliminary data.</text>
</comment>
<comment type="similarity">
    <text evidence="1">Belongs to the methyltransferase superfamily. LaeA methyltransferase family.</text>
</comment>
<name>A0A8H4CH90_COLGL</name>
<evidence type="ECO:0000313" key="4">
    <source>
        <dbReference type="EMBL" id="KAF3803983.1"/>
    </source>
</evidence>
<feature type="compositionally biased region" description="Low complexity" evidence="2">
    <location>
        <begin position="404"/>
        <end position="415"/>
    </location>
</feature>
<dbReference type="RefSeq" id="XP_045263142.1">
    <property type="nucleotide sequence ID" value="XM_045408452.1"/>
</dbReference>